<comment type="caution">
    <text evidence="2">The sequence shown here is derived from an EMBL/GenBank/DDBJ whole genome shotgun (WGS) entry which is preliminary data.</text>
</comment>
<dbReference type="Proteomes" id="UP001500466">
    <property type="component" value="Unassembled WGS sequence"/>
</dbReference>
<evidence type="ECO:0000259" key="1">
    <source>
        <dbReference type="Pfam" id="PF12680"/>
    </source>
</evidence>
<feature type="domain" description="SnoaL-like" evidence="1">
    <location>
        <begin position="49"/>
        <end position="136"/>
    </location>
</feature>
<evidence type="ECO:0000313" key="2">
    <source>
        <dbReference type="EMBL" id="GAA4975093.1"/>
    </source>
</evidence>
<dbReference type="EMBL" id="BAABHS010000017">
    <property type="protein sequence ID" value="GAA4975093.1"/>
    <property type="molecule type" value="Genomic_DNA"/>
</dbReference>
<gene>
    <name evidence="2" type="ORF">GCM10023205_47380</name>
</gene>
<dbReference type="InterPro" id="IPR032710">
    <property type="entry name" value="NTF2-like_dom_sf"/>
</dbReference>
<proteinExistence type="predicted"/>
<keyword evidence="3" id="KW-1185">Reference proteome</keyword>
<dbReference type="InterPro" id="IPR037401">
    <property type="entry name" value="SnoaL-like"/>
</dbReference>
<dbReference type="SUPFAM" id="SSF54427">
    <property type="entry name" value="NTF2-like"/>
    <property type="match status" value="1"/>
</dbReference>
<reference evidence="3" key="1">
    <citation type="journal article" date="2019" name="Int. J. Syst. Evol. Microbiol.">
        <title>The Global Catalogue of Microorganisms (GCM) 10K type strain sequencing project: providing services to taxonomists for standard genome sequencing and annotation.</title>
        <authorList>
            <consortium name="The Broad Institute Genomics Platform"/>
            <consortium name="The Broad Institute Genome Sequencing Center for Infectious Disease"/>
            <person name="Wu L."/>
            <person name="Ma J."/>
        </authorList>
    </citation>
    <scope>NUCLEOTIDE SEQUENCE [LARGE SCALE GENOMIC DNA]</scope>
    <source>
        <strain evidence="3">JCM 17986</strain>
    </source>
</reference>
<accession>A0ABP9HPA5</accession>
<dbReference type="Gene3D" id="3.10.450.50">
    <property type="match status" value="1"/>
</dbReference>
<name>A0ABP9HPA5_9ACTN</name>
<sequence>MAPANPAANTAAIIDPNLTWVPLEKRLAEETDPALRRNLETIVTHMKSEAQGDLDGLMGTLAPEPVYRLGPPDNERLHPRGTEGIRAYYSAFVASGATQLVHEIDRLAVDRHAVLTDGVMKMAYPGKALAAMGIDIDDQDAYYLYEVRMAIVWVMDDEGRVIGEESYQDRNGFDGIAGRKLAPSDIAPLRS</sequence>
<protein>
    <recommendedName>
        <fullName evidence="1">SnoaL-like domain-containing protein</fullName>
    </recommendedName>
</protein>
<evidence type="ECO:0000313" key="3">
    <source>
        <dbReference type="Proteomes" id="UP001500466"/>
    </source>
</evidence>
<dbReference type="RefSeq" id="WP_345677644.1">
    <property type="nucleotide sequence ID" value="NZ_BAABHS010000017.1"/>
</dbReference>
<organism evidence="2 3">
    <name type="scientific">Yinghuangia aomiensis</name>
    <dbReference type="NCBI Taxonomy" id="676205"/>
    <lineage>
        <taxon>Bacteria</taxon>
        <taxon>Bacillati</taxon>
        <taxon>Actinomycetota</taxon>
        <taxon>Actinomycetes</taxon>
        <taxon>Kitasatosporales</taxon>
        <taxon>Streptomycetaceae</taxon>
        <taxon>Yinghuangia</taxon>
    </lineage>
</organism>
<dbReference type="Pfam" id="PF12680">
    <property type="entry name" value="SnoaL_2"/>
    <property type="match status" value="1"/>
</dbReference>